<dbReference type="InterPro" id="IPR013783">
    <property type="entry name" value="Ig-like_fold"/>
</dbReference>
<organism evidence="6 7">
    <name type="scientific">Streptosporangium fragile</name>
    <dbReference type="NCBI Taxonomy" id="46186"/>
    <lineage>
        <taxon>Bacteria</taxon>
        <taxon>Bacillati</taxon>
        <taxon>Actinomycetota</taxon>
        <taxon>Actinomycetes</taxon>
        <taxon>Streptosporangiales</taxon>
        <taxon>Streptosporangiaceae</taxon>
        <taxon>Streptosporangium</taxon>
    </lineage>
</organism>
<feature type="domain" description="Glycoside hydrolase family 2" evidence="5">
    <location>
        <begin position="4"/>
        <end position="71"/>
    </location>
</feature>
<feature type="region of interest" description="Disordered" evidence="4">
    <location>
        <begin position="66"/>
        <end position="102"/>
    </location>
</feature>
<accession>A0ABN3W372</accession>
<evidence type="ECO:0000313" key="6">
    <source>
        <dbReference type="EMBL" id="GAA2889614.1"/>
    </source>
</evidence>
<comment type="caution">
    <text evidence="6">The sequence shown here is derived from an EMBL/GenBank/DDBJ whole genome shotgun (WGS) entry which is preliminary data.</text>
</comment>
<keyword evidence="3" id="KW-0326">Glycosidase</keyword>
<sequence length="102" mass="10846">MHVTQNRVITVTVDGPGKLQGLGSDDPKSENNYADACCETFEGRAMAIIRPTGIGRITVRITSEQGESAQVVLHATRPTPDGQMPDDERDEMPAGLAQPVAG</sequence>
<keyword evidence="2" id="KW-0378">Hydrolase</keyword>
<dbReference type="InterPro" id="IPR040605">
    <property type="entry name" value="Glyco_hydro2_dom5"/>
</dbReference>
<evidence type="ECO:0000256" key="1">
    <source>
        <dbReference type="ARBA" id="ARBA00007401"/>
    </source>
</evidence>
<proteinExistence type="inferred from homology"/>
<protein>
    <recommendedName>
        <fullName evidence="5">Glycoside hydrolase family 2 domain-containing protein</fullName>
    </recommendedName>
</protein>
<evidence type="ECO:0000256" key="4">
    <source>
        <dbReference type="SAM" id="MobiDB-lite"/>
    </source>
</evidence>
<gene>
    <name evidence="6" type="ORF">GCM10010517_53750</name>
</gene>
<reference evidence="6 7" key="1">
    <citation type="journal article" date="2019" name="Int. J. Syst. Evol. Microbiol.">
        <title>The Global Catalogue of Microorganisms (GCM) 10K type strain sequencing project: providing services to taxonomists for standard genome sequencing and annotation.</title>
        <authorList>
            <consortium name="The Broad Institute Genomics Platform"/>
            <consortium name="The Broad Institute Genome Sequencing Center for Infectious Disease"/>
            <person name="Wu L."/>
            <person name="Ma J."/>
        </authorList>
    </citation>
    <scope>NUCLEOTIDE SEQUENCE [LARGE SCALE GENOMIC DNA]</scope>
    <source>
        <strain evidence="6 7">JCM 6242</strain>
    </source>
</reference>
<evidence type="ECO:0000256" key="2">
    <source>
        <dbReference type="ARBA" id="ARBA00022801"/>
    </source>
</evidence>
<dbReference type="EMBL" id="BAAAVI010000044">
    <property type="protein sequence ID" value="GAA2889614.1"/>
    <property type="molecule type" value="Genomic_DNA"/>
</dbReference>
<feature type="region of interest" description="Disordered" evidence="4">
    <location>
        <begin position="1"/>
        <end position="31"/>
    </location>
</feature>
<evidence type="ECO:0000313" key="7">
    <source>
        <dbReference type="Proteomes" id="UP001500831"/>
    </source>
</evidence>
<dbReference type="Proteomes" id="UP001500831">
    <property type="component" value="Unassembled WGS sequence"/>
</dbReference>
<evidence type="ECO:0000256" key="3">
    <source>
        <dbReference type="ARBA" id="ARBA00023295"/>
    </source>
</evidence>
<evidence type="ECO:0000259" key="5">
    <source>
        <dbReference type="Pfam" id="PF18565"/>
    </source>
</evidence>
<name>A0ABN3W372_9ACTN</name>
<keyword evidence="7" id="KW-1185">Reference proteome</keyword>
<dbReference type="Gene3D" id="2.60.40.10">
    <property type="entry name" value="Immunoglobulins"/>
    <property type="match status" value="1"/>
</dbReference>
<dbReference type="Pfam" id="PF18565">
    <property type="entry name" value="Glyco_hydro2_C5"/>
    <property type="match status" value="1"/>
</dbReference>
<comment type="similarity">
    <text evidence="1">Belongs to the glycosyl hydrolase 2 family.</text>
</comment>